<dbReference type="GO" id="GO:0005925">
    <property type="term" value="C:focal adhesion"/>
    <property type="evidence" value="ECO:0007669"/>
    <property type="project" value="TreeGrafter"/>
</dbReference>
<keyword evidence="3" id="KW-0963">Cytoplasm</keyword>
<name>A0A1Y3ASM1_EURMA</name>
<evidence type="ECO:0000256" key="3">
    <source>
        <dbReference type="ARBA" id="ARBA00022490"/>
    </source>
</evidence>
<dbReference type="GO" id="GO:0030036">
    <property type="term" value="P:actin cytoskeleton organization"/>
    <property type="evidence" value="ECO:0007669"/>
    <property type="project" value="InterPro"/>
</dbReference>
<evidence type="ECO:0000313" key="10">
    <source>
        <dbReference type="Proteomes" id="UP000194236"/>
    </source>
</evidence>
<accession>A0A1Y3ASM1</accession>
<evidence type="ECO:0000256" key="2">
    <source>
        <dbReference type="ARBA" id="ARBA00005666"/>
    </source>
</evidence>
<dbReference type="GO" id="GO:0071963">
    <property type="term" value="P:establishment or maintenance of cell polarity regulating cell shape"/>
    <property type="evidence" value="ECO:0007669"/>
    <property type="project" value="TreeGrafter"/>
</dbReference>
<comment type="similarity">
    <text evidence="2">Belongs to the parvin family.</text>
</comment>
<dbReference type="GO" id="GO:0003779">
    <property type="term" value="F:actin binding"/>
    <property type="evidence" value="ECO:0007669"/>
    <property type="project" value="UniProtKB-KW"/>
</dbReference>
<evidence type="ECO:0000256" key="6">
    <source>
        <dbReference type="ARBA" id="ARBA00023203"/>
    </source>
</evidence>
<dbReference type="Pfam" id="PF00307">
    <property type="entry name" value="CH"/>
    <property type="match status" value="1"/>
</dbReference>
<dbReference type="AlphaFoldDB" id="A0A1Y3ASM1"/>
<dbReference type="GO" id="GO:0015629">
    <property type="term" value="C:actin cytoskeleton"/>
    <property type="evidence" value="ECO:0007669"/>
    <property type="project" value="TreeGrafter"/>
</dbReference>
<keyword evidence="10" id="KW-1185">Reference proteome</keyword>
<dbReference type="InterPro" id="IPR028433">
    <property type="entry name" value="Parvin"/>
</dbReference>
<gene>
    <name evidence="9" type="ORF">BLA29_014708</name>
</gene>
<evidence type="ECO:0000256" key="5">
    <source>
        <dbReference type="ARBA" id="ARBA00022889"/>
    </source>
</evidence>
<evidence type="ECO:0000256" key="7">
    <source>
        <dbReference type="ARBA" id="ARBA00023212"/>
    </source>
</evidence>
<evidence type="ECO:0000259" key="8">
    <source>
        <dbReference type="PROSITE" id="PS50021"/>
    </source>
</evidence>
<sequence length="62" mass="7229">MIEPGMINNYDYQELRKILINWINDELSDHRIIVKDLTEDLYDGQILGKLVEKLSGQKLAIV</sequence>
<dbReference type="Gene3D" id="1.10.418.10">
    <property type="entry name" value="Calponin-like domain"/>
    <property type="match status" value="1"/>
</dbReference>
<dbReference type="PANTHER" id="PTHR12114:SF4">
    <property type="entry name" value="GH23568P"/>
    <property type="match status" value="1"/>
</dbReference>
<dbReference type="SUPFAM" id="SSF47576">
    <property type="entry name" value="Calponin-homology domain, CH-domain"/>
    <property type="match status" value="1"/>
</dbReference>
<evidence type="ECO:0000313" key="9">
    <source>
        <dbReference type="EMBL" id="OTF70848.1"/>
    </source>
</evidence>
<keyword evidence="4" id="KW-0677">Repeat</keyword>
<evidence type="ECO:0000256" key="4">
    <source>
        <dbReference type="ARBA" id="ARBA00022737"/>
    </source>
</evidence>
<dbReference type="GO" id="GO:0034446">
    <property type="term" value="P:substrate adhesion-dependent cell spreading"/>
    <property type="evidence" value="ECO:0007669"/>
    <property type="project" value="TreeGrafter"/>
</dbReference>
<dbReference type="GO" id="GO:0005737">
    <property type="term" value="C:cytoplasm"/>
    <property type="evidence" value="ECO:0007669"/>
    <property type="project" value="TreeGrafter"/>
</dbReference>
<feature type="domain" description="Calponin-homology (CH)" evidence="8">
    <location>
        <begin position="13"/>
        <end position="62"/>
    </location>
</feature>
<reference evidence="9 10" key="1">
    <citation type="submission" date="2017-03" db="EMBL/GenBank/DDBJ databases">
        <title>Genome Survey of Euroglyphus maynei.</title>
        <authorList>
            <person name="Arlian L.G."/>
            <person name="Morgan M.S."/>
            <person name="Rider S.D."/>
        </authorList>
    </citation>
    <scope>NUCLEOTIDE SEQUENCE [LARGE SCALE GENOMIC DNA]</scope>
    <source>
        <strain evidence="9">Arlian Lab</strain>
        <tissue evidence="9">Whole body</tissue>
    </source>
</reference>
<dbReference type="InterPro" id="IPR036872">
    <property type="entry name" value="CH_dom_sf"/>
</dbReference>
<dbReference type="Proteomes" id="UP000194236">
    <property type="component" value="Unassembled WGS sequence"/>
</dbReference>
<organism evidence="9 10">
    <name type="scientific">Euroglyphus maynei</name>
    <name type="common">Mayne's house dust mite</name>
    <dbReference type="NCBI Taxonomy" id="6958"/>
    <lineage>
        <taxon>Eukaryota</taxon>
        <taxon>Metazoa</taxon>
        <taxon>Ecdysozoa</taxon>
        <taxon>Arthropoda</taxon>
        <taxon>Chelicerata</taxon>
        <taxon>Arachnida</taxon>
        <taxon>Acari</taxon>
        <taxon>Acariformes</taxon>
        <taxon>Sarcoptiformes</taxon>
        <taxon>Astigmata</taxon>
        <taxon>Psoroptidia</taxon>
        <taxon>Analgoidea</taxon>
        <taxon>Pyroglyphidae</taxon>
        <taxon>Pyroglyphinae</taxon>
        <taxon>Euroglyphus</taxon>
    </lineage>
</organism>
<proteinExistence type="inferred from homology"/>
<dbReference type="GO" id="GO:0030031">
    <property type="term" value="P:cell projection assembly"/>
    <property type="evidence" value="ECO:0007669"/>
    <property type="project" value="TreeGrafter"/>
</dbReference>
<evidence type="ECO:0000256" key="1">
    <source>
        <dbReference type="ARBA" id="ARBA00004245"/>
    </source>
</evidence>
<comment type="caution">
    <text evidence="9">The sequence shown here is derived from an EMBL/GenBank/DDBJ whole genome shotgun (WGS) entry which is preliminary data.</text>
</comment>
<feature type="non-terminal residue" evidence="9">
    <location>
        <position position="62"/>
    </location>
</feature>
<protein>
    <recommendedName>
        <fullName evidence="8">Calponin-homology (CH) domain-containing protein</fullName>
    </recommendedName>
</protein>
<dbReference type="PANTHER" id="PTHR12114">
    <property type="entry name" value="PARVIN"/>
    <property type="match status" value="1"/>
</dbReference>
<keyword evidence="6" id="KW-0009">Actin-binding</keyword>
<dbReference type="EMBL" id="MUJZ01063731">
    <property type="protein sequence ID" value="OTF70848.1"/>
    <property type="molecule type" value="Genomic_DNA"/>
</dbReference>
<keyword evidence="5" id="KW-0130">Cell adhesion</keyword>
<dbReference type="OrthoDB" id="2099265at2759"/>
<dbReference type="InterPro" id="IPR001715">
    <property type="entry name" value="CH_dom"/>
</dbReference>
<dbReference type="PROSITE" id="PS50021">
    <property type="entry name" value="CH"/>
    <property type="match status" value="1"/>
</dbReference>
<keyword evidence="7" id="KW-0206">Cytoskeleton</keyword>
<comment type="subcellular location">
    <subcellularLocation>
        <location evidence="1">Cytoplasm</location>
        <location evidence="1">Cytoskeleton</location>
    </subcellularLocation>
</comment>